<evidence type="ECO:0000313" key="1">
    <source>
        <dbReference type="EMBL" id="MCI4377964.1"/>
    </source>
</evidence>
<sequence length="62" mass="7091">MAVILQIRHHLEDGEEAAVSSPKRMNYQPGLVIFTLKHSLQSFTDHRFDRVKKIKALSCVSI</sequence>
<dbReference type="EMBL" id="CM040458">
    <property type="protein sequence ID" value="MCI4377964.1"/>
    <property type="molecule type" value="Genomic_DNA"/>
</dbReference>
<accession>A0ACC5WFS6</accession>
<comment type="caution">
    <text evidence="1">The sequence shown here is derived from an EMBL/GenBank/DDBJ whole genome shotgun (WGS) entry which is preliminary data.</text>
</comment>
<name>A0ACC5WFS6_PANGG</name>
<protein>
    <submittedName>
        <fullName evidence="1">Uncharacterized protein</fullName>
    </submittedName>
</protein>
<keyword evidence="2" id="KW-1185">Reference proteome</keyword>
<reference evidence="1 2" key="1">
    <citation type="journal article" date="2022" name="bioRxiv">
        <title>An ancient truncated duplication of the anti-Mullerian hormone receptor type 2 gene is a potential conserved master sex determinant in the Pangasiidae catfish family.</title>
        <authorList>
            <person name="Wen M."/>
            <person name="Pan Q."/>
            <person name="Jouanno E."/>
            <person name="Montfort J."/>
            <person name="Zahm M."/>
            <person name="Cabau C."/>
            <person name="Klopp C."/>
            <person name="Iampietro C."/>
            <person name="Roques C."/>
            <person name="Bouchez O."/>
            <person name="Castinel A."/>
            <person name="Donnadieu C."/>
            <person name="Parrinello H."/>
            <person name="Poncet C."/>
            <person name="Belmonte E."/>
            <person name="Gautier V."/>
            <person name="Avarre J.-C."/>
            <person name="Dugue R."/>
            <person name="Gustiano R."/>
            <person name="Ha T.T.T."/>
            <person name="Campet M."/>
            <person name="Sriphairoj K."/>
            <person name="Ribolli J."/>
            <person name="de Almeida F.L."/>
            <person name="Desvignes T."/>
            <person name="Postlethwait J.H."/>
            <person name="Bucao C.F."/>
            <person name="Robinson-Rechavi M."/>
            <person name="Bobe J."/>
            <person name="Herpin A."/>
            <person name="Guiguen Y."/>
        </authorList>
    </citation>
    <scope>NUCLEOTIDE SEQUENCE [LARGE SCALE GENOMIC DNA]</scope>
    <source>
        <strain evidence="1">YG-Dec2019</strain>
    </source>
</reference>
<organism evidence="1 2">
    <name type="scientific">Pangasianodon gigas</name>
    <name type="common">Mekong giant catfish</name>
    <name type="synonym">Pangasius gigas</name>
    <dbReference type="NCBI Taxonomy" id="30993"/>
    <lineage>
        <taxon>Eukaryota</taxon>
        <taxon>Metazoa</taxon>
        <taxon>Chordata</taxon>
        <taxon>Craniata</taxon>
        <taxon>Vertebrata</taxon>
        <taxon>Euteleostomi</taxon>
        <taxon>Actinopterygii</taxon>
        <taxon>Neopterygii</taxon>
        <taxon>Teleostei</taxon>
        <taxon>Ostariophysi</taxon>
        <taxon>Siluriformes</taxon>
        <taxon>Pangasiidae</taxon>
        <taxon>Pangasianodon</taxon>
    </lineage>
</organism>
<gene>
    <name evidence="1" type="ORF">PGIGA_G00209460</name>
</gene>
<dbReference type="Proteomes" id="UP000829447">
    <property type="component" value="Linkage Group LG5"/>
</dbReference>
<proteinExistence type="predicted"/>
<evidence type="ECO:0000313" key="2">
    <source>
        <dbReference type="Proteomes" id="UP000829447"/>
    </source>
</evidence>